<name>A0ABV9S4G5_9PSEU</name>
<keyword evidence="4 6" id="KW-0378">Hydrolase</keyword>
<evidence type="ECO:0000256" key="1">
    <source>
        <dbReference type="ARBA" id="ARBA00008764"/>
    </source>
</evidence>
<gene>
    <name evidence="8" type="ORF">ACFPCV_17820</name>
</gene>
<dbReference type="PRINTS" id="PR00839">
    <property type="entry name" value="V8PROTEASE"/>
</dbReference>
<reference evidence="9" key="1">
    <citation type="journal article" date="2019" name="Int. J. Syst. Evol. Microbiol.">
        <title>The Global Catalogue of Microorganisms (GCM) 10K type strain sequencing project: providing services to taxonomists for standard genome sequencing and annotation.</title>
        <authorList>
            <consortium name="The Broad Institute Genomics Platform"/>
            <consortium name="The Broad Institute Genome Sequencing Center for Infectious Disease"/>
            <person name="Wu L."/>
            <person name="Ma J."/>
        </authorList>
    </citation>
    <scope>NUCLEOTIDE SEQUENCE [LARGE SCALE GENOMIC DNA]</scope>
    <source>
        <strain evidence="9">ZS-22-S1</strain>
    </source>
</reference>
<keyword evidence="2 6" id="KW-0645">Protease</keyword>
<evidence type="ECO:0000256" key="3">
    <source>
        <dbReference type="ARBA" id="ARBA00022729"/>
    </source>
</evidence>
<dbReference type="Gene3D" id="2.40.10.10">
    <property type="entry name" value="Trypsin-like serine proteases"/>
    <property type="match status" value="2"/>
</dbReference>
<evidence type="ECO:0000259" key="7">
    <source>
        <dbReference type="Pfam" id="PF19961"/>
    </source>
</evidence>
<dbReference type="InterPro" id="IPR009003">
    <property type="entry name" value="Peptidase_S1_PA"/>
</dbReference>
<dbReference type="InterPro" id="IPR045437">
    <property type="entry name" value="EAD8"/>
</dbReference>
<dbReference type="PANTHER" id="PTHR36234">
    <property type="entry name" value="LYSYL ENDOPEPTIDASE"/>
    <property type="match status" value="1"/>
</dbReference>
<organism evidence="8 9">
    <name type="scientific">Actinophytocola glycyrrhizae</name>
    <dbReference type="NCBI Taxonomy" id="2044873"/>
    <lineage>
        <taxon>Bacteria</taxon>
        <taxon>Bacillati</taxon>
        <taxon>Actinomycetota</taxon>
        <taxon>Actinomycetes</taxon>
        <taxon>Pseudonocardiales</taxon>
        <taxon>Pseudonocardiaceae</taxon>
    </lineage>
</organism>
<protein>
    <recommendedName>
        <fullName evidence="6">Serine protease</fullName>
        <ecNumber evidence="6">3.4.21.-</ecNumber>
    </recommendedName>
</protein>
<evidence type="ECO:0000313" key="9">
    <source>
        <dbReference type="Proteomes" id="UP001595859"/>
    </source>
</evidence>
<dbReference type="InterPro" id="IPR008256">
    <property type="entry name" value="Peptidase_S1B"/>
</dbReference>
<evidence type="ECO:0000256" key="5">
    <source>
        <dbReference type="ARBA" id="ARBA00022825"/>
    </source>
</evidence>
<dbReference type="InterPro" id="IPR043504">
    <property type="entry name" value="Peptidase_S1_PA_chymotrypsin"/>
</dbReference>
<evidence type="ECO:0000256" key="2">
    <source>
        <dbReference type="ARBA" id="ARBA00022670"/>
    </source>
</evidence>
<dbReference type="PANTHER" id="PTHR36234:SF5">
    <property type="entry name" value="LYSYL ENDOPEPTIDASE"/>
    <property type="match status" value="1"/>
</dbReference>
<proteinExistence type="inferred from homology"/>
<dbReference type="Pfam" id="PF19961">
    <property type="entry name" value="EAD8"/>
    <property type="match status" value="1"/>
</dbReference>
<accession>A0ABV9S4G5</accession>
<sequence length="343" mass="36516">MTELAAADRRRLVRLLADVRELGAEESRRDLLDLAGLGALVPNVDVSGSPAEAADRIVHALTEYGRVPAGRHALGLFLNVVKVLTGEEQQETLAGLLYEYDLMTPVVRTPVIGTWRGTATGMARRADTALPVAFLSAAVAAARCVVDVVVTTATTSWSGTGFLVGPDLLLTNNHVLPRADLVLHTTFRFNHQAGADGGPERHHDHGGAPGGLFHTSKALDYTLVRLDGRPGDRWTYLPLGAETVAVGDRVNLIQHPGGQPKQIALRDNLVEYAGGGVVQYTTPSFPASSGAPVLTDEWRVCAVHRASGPATDRRYFRNEGTTISAILRDLPIAVRAALPVGGV</sequence>
<dbReference type="Proteomes" id="UP001595859">
    <property type="component" value="Unassembled WGS sequence"/>
</dbReference>
<evidence type="ECO:0000256" key="6">
    <source>
        <dbReference type="RuleBase" id="RU004296"/>
    </source>
</evidence>
<dbReference type="RefSeq" id="WP_378057317.1">
    <property type="nucleotide sequence ID" value="NZ_JBHSIS010000007.1"/>
</dbReference>
<dbReference type="Pfam" id="PF13365">
    <property type="entry name" value="Trypsin_2"/>
    <property type="match status" value="1"/>
</dbReference>
<keyword evidence="3" id="KW-0732">Signal</keyword>
<comment type="caution">
    <text evidence="8">The sequence shown here is derived from an EMBL/GenBank/DDBJ whole genome shotgun (WGS) entry which is preliminary data.</text>
</comment>
<dbReference type="EC" id="3.4.21.-" evidence="6"/>
<evidence type="ECO:0000313" key="8">
    <source>
        <dbReference type="EMBL" id="MFC4855371.1"/>
    </source>
</evidence>
<keyword evidence="5 6" id="KW-0720">Serine protease</keyword>
<evidence type="ECO:0000256" key="4">
    <source>
        <dbReference type="ARBA" id="ARBA00022801"/>
    </source>
</evidence>
<dbReference type="SUPFAM" id="SSF50494">
    <property type="entry name" value="Trypsin-like serine proteases"/>
    <property type="match status" value="1"/>
</dbReference>
<dbReference type="EMBL" id="JBHSIS010000007">
    <property type="protein sequence ID" value="MFC4855371.1"/>
    <property type="molecule type" value="Genomic_DNA"/>
</dbReference>
<keyword evidence="9" id="KW-1185">Reference proteome</keyword>
<feature type="domain" description="Effector-associated" evidence="7">
    <location>
        <begin position="7"/>
        <end position="100"/>
    </location>
</feature>
<comment type="similarity">
    <text evidence="1 6">Belongs to the peptidase S1B family.</text>
</comment>